<dbReference type="Proteomes" id="UP000550508">
    <property type="component" value="Unassembled WGS sequence"/>
</dbReference>
<keyword evidence="3" id="KW-1185">Reference proteome</keyword>
<dbReference type="RefSeq" id="WP_174208465.1">
    <property type="nucleotide sequence ID" value="NZ_JABUMX010000007.1"/>
</dbReference>
<evidence type="ECO:0000313" key="3">
    <source>
        <dbReference type="Proteomes" id="UP000550508"/>
    </source>
</evidence>
<evidence type="ECO:0000313" key="2">
    <source>
        <dbReference type="EMBL" id="NTS33708.1"/>
    </source>
</evidence>
<accession>A0A849VUP8</accession>
<name>A0A849VUP8_9HYPH</name>
<proteinExistence type="predicted"/>
<feature type="compositionally biased region" description="Polar residues" evidence="1">
    <location>
        <begin position="591"/>
        <end position="605"/>
    </location>
</feature>
<protein>
    <submittedName>
        <fullName evidence="2">Uncharacterized protein</fullName>
    </submittedName>
</protein>
<reference evidence="2 3" key="1">
    <citation type="submission" date="2020-05" db="EMBL/GenBank/DDBJ databases">
        <authorList>
            <person name="Kim M.K."/>
        </authorList>
    </citation>
    <scope>NUCLEOTIDE SEQUENCE [LARGE SCALE GENOMIC DNA]</scope>
    <source>
        <strain evidence="2 3">BT25</strain>
    </source>
</reference>
<comment type="caution">
    <text evidence="2">The sequence shown here is derived from an EMBL/GenBank/DDBJ whole genome shotgun (WGS) entry which is preliminary data.</text>
</comment>
<sequence>MARQTILWTVLPNGRVEDGEFAGQLRVSLVASPRLTPEASDEQVLKAFPEWRNWPKTLDNVKFSLQVGPDELELRRISDPDADLWAKLFSAQTPVSGYVFKDMSKVNLRSFPMRNVLGTLRKHYKNLAIQSTGTPPTLLPWSQAHPGLKDMLGELGTRTEKINLGDRQIEYLVPGFNRFFDDEGREGTENRLRNTVFGTKSIYRGQVVGVDVDEQGNPRSSGQFPVRALPPDWHDPAGGGADSSIMGQFSSAAEYAFYQADRFYRRERLTQAKLDKLDAQKQLRRPKLVDVPAPPKAPDFDFHRIVASYSDYPRLLWRLGLVIDCVVQPNSPIDLALNAAPQVQGRMSLNLSWGSAHDPADDSCPQTAWIADKYRFVTRPRTQDHERGLLKLQYADDKWNNDKRTLFDVYQVDPDGAALKTVDFVITAQNLVGKSLAIGADGAVTYTTGDKQAVAALRTGGLGISRHGKALTIAQSAASAALKDAAVKSGAGKKVVLFTEDLLRGYRVDVQPVISGSPEKWHTLCGRHGTYKLIATNEDLPLEDDEGYVKGASTTSSASEDADPDDHYLHESMFRWTGWSLVTQRPGKTLRASSDPTSGVQSETPETVADEATSGGNGVSATFVAAKGSLPRLRFGTQYRFRARLVDLAGNSLGVDDRSLEDDKQVSEPVGYLRFEPVDPPVLVHRARVSEGESLERMVIRSNFDVDPEGYLKKKPFKDAIKLPASQDFDYTASNERHVVPPKSSQLQCEQHGLFDFYFADPASIKTAYAIASREAGTLNDPTATSTPELITPAAIAGTATRTILPLRLPSPDNPTGDRLAAGQYVIHRDAQVSTPYLPDGASGGFALRAMQGHSIPGVTVPVVLGPSAAVVRAPNQEVVLVVAHGKEWPDSTGFRIVLQERGASLLDPPCDETFNDDGTPAWDEDKRVLTLFIAKGRIARLRYASFTHKKFRDSFGLPGWIDTAGERDFLRGMAELGCAWMMTPYRELTLVHATQQPVCAPEMIKLVAGRSMNDQFAILRAQVRLHGPSTGKFEVEAHWKEWIDDLEKPGPELVDSHGALGEILLAENHVNTFDLNGAVNAQQYDAARPRARGDRHEFGDTKFRLVEYKVCATTRFREYLPPSIYEQKDQVTRLGPIAEGQQFQLGSDDDPGAPFLVQPGAAPLTIVKSSAAPDEPRIVYVMPTFRWEETADNSSLDTVRLGNGLRVWLERPWFSSGNGELLGVVILQDNARFTDIPVPVVPLVTQWGLDPLWDTSLPKNAIRITDFPSRVINEAVPLLEPQAAGQQAQIIGHRVHWDQARSLWYCDIELNPGSSYMPFVRLALVRYQPNALAGAKISKVVLADFSQVLPRRRSSFQRDGAVVAVKLRGTVPSHGPMKFPTDSEYQDISFIPLPGQAVETGRNKVELVLQTRDPAIDSDLAWIDQKVLTSAILAPVAGIGPIVTTTLFVQPAVRVEAPSAVADRLGQRISLDLTHIASPIDVVQIPPDLFDPVIWSANVTLPDTAGKPARLAIREYERYYTDRTIAEQRGGATRRRKVVEERLVYTVFFDLQ</sequence>
<evidence type="ECO:0000256" key="1">
    <source>
        <dbReference type="SAM" id="MobiDB-lite"/>
    </source>
</evidence>
<gene>
    <name evidence="2" type="ORF">HQ945_20835</name>
</gene>
<dbReference type="EMBL" id="JABUMX010000007">
    <property type="protein sequence ID" value="NTS33708.1"/>
    <property type="molecule type" value="Genomic_DNA"/>
</dbReference>
<feature type="region of interest" description="Disordered" evidence="1">
    <location>
        <begin position="587"/>
        <end position="614"/>
    </location>
</feature>
<organism evidence="2 3">
    <name type="scientific">Phyllobacterium pellucidum</name>
    <dbReference type="NCBI Taxonomy" id="2740464"/>
    <lineage>
        <taxon>Bacteria</taxon>
        <taxon>Pseudomonadati</taxon>
        <taxon>Pseudomonadota</taxon>
        <taxon>Alphaproteobacteria</taxon>
        <taxon>Hyphomicrobiales</taxon>
        <taxon>Phyllobacteriaceae</taxon>
        <taxon>Phyllobacterium</taxon>
    </lineage>
</organism>